<proteinExistence type="predicted"/>
<dbReference type="AlphaFoldDB" id="A0A7Y9DT21"/>
<organism evidence="1 2">
    <name type="scientific">Actinomycetospora corticicola</name>
    <dbReference type="NCBI Taxonomy" id="663602"/>
    <lineage>
        <taxon>Bacteria</taxon>
        <taxon>Bacillati</taxon>
        <taxon>Actinomycetota</taxon>
        <taxon>Actinomycetes</taxon>
        <taxon>Pseudonocardiales</taxon>
        <taxon>Pseudonocardiaceae</taxon>
        <taxon>Actinomycetospora</taxon>
    </lineage>
</organism>
<evidence type="ECO:0000313" key="1">
    <source>
        <dbReference type="EMBL" id="NYD34991.1"/>
    </source>
</evidence>
<dbReference type="EMBL" id="JACCBN010000001">
    <property type="protein sequence ID" value="NYD34991.1"/>
    <property type="molecule type" value="Genomic_DNA"/>
</dbReference>
<keyword evidence="2" id="KW-1185">Reference proteome</keyword>
<sequence length="246" mass="25894">MADDVVVRLVGGPDHPGELDAAGLRGLLGAVQLLTTRVARHLVDQARPGRSAGVVERAARLRLVGLAGEGTATVLRFAVGEEGVLGDGLEHEVTDAVLELVRGLWNEVPPTWTTPLLGEACVELLDALARVARTATFGGARFRAVSFTPGNLSRDVWPREDAPRRYGAAATVRGRLDRVDLRRRVLRVLDESGADVVVESVLAGFDADADPFVAAARLIGAEVVVSGPASRGPGGLRLRGATVRPV</sequence>
<reference evidence="1 2" key="1">
    <citation type="submission" date="2020-07" db="EMBL/GenBank/DDBJ databases">
        <title>Sequencing the genomes of 1000 actinobacteria strains.</title>
        <authorList>
            <person name="Klenk H.-P."/>
        </authorList>
    </citation>
    <scope>NUCLEOTIDE SEQUENCE [LARGE SCALE GENOMIC DNA]</scope>
    <source>
        <strain evidence="1 2">DSM 45772</strain>
    </source>
</reference>
<evidence type="ECO:0000313" key="2">
    <source>
        <dbReference type="Proteomes" id="UP000535890"/>
    </source>
</evidence>
<protein>
    <submittedName>
        <fullName evidence="1">Uncharacterized protein</fullName>
    </submittedName>
</protein>
<gene>
    <name evidence="1" type="ORF">BJ983_001093</name>
</gene>
<dbReference type="RefSeq" id="WP_179792890.1">
    <property type="nucleotide sequence ID" value="NZ_BAABHP010000004.1"/>
</dbReference>
<dbReference type="Proteomes" id="UP000535890">
    <property type="component" value="Unassembled WGS sequence"/>
</dbReference>
<name>A0A7Y9DT21_9PSEU</name>
<comment type="caution">
    <text evidence="1">The sequence shown here is derived from an EMBL/GenBank/DDBJ whole genome shotgun (WGS) entry which is preliminary data.</text>
</comment>
<accession>A0A7Y9DT21</accession>